<dbReference type="PANTHER" id="PTHR24068">
    <property type="entry name" value="UBIQUITIN-CONJUGATING ENZYME E2"/>
    <property type="match status" value="1"/>
</dbReference>
<dbReference type="Proteomes" id="UP000195602">
    <property type="component" value="Unassembled WGS sequence"/>
</dbReference>
<evidence type="ECO:0000256" key="5">
    <source>
        <dbReference type="ARBA" id="ARBA00022840"/>
    </source>
</evidence>
<evidence type="ECO:0000256" key="7">
    <source>
        <dbReference type="ARBA" id="ARBA00044047"/>
    </source>
</evidence>
<comment type="pathway">
    <text evidence="1">Protein modification; protein neddylation.</text>
</comment>
<evidence type="ECO:0000313" key="16">
    <source>
        <dbReference type="EMBL" id="OVF06751.1"/>
    </source>
</evidence>
<comment type="catalytic activity">
    <reaction evidence="6">
        <text>[E1 NEDD8-activating enzyme]-S-[NEDD8 protein]-yl-L-cysteine + [E2 NEDD8-conjugating enzyme]-L-cysteine = [E1 NEDD8-activating enzyme]-L-cysteine + [E2 NEDD8-conjugating enzyme]-S-[NEDD8-protein]-yl-L-cysteine.</text>
        <dbReference type="EC" id="2.3.2.34"/>
    </reaction>
</comment>
<evidence type="ECO:0000256" key="9">
    <source>
        <dbReference type="ARBA" id="ARBA00044092"/>
    </source>
</evidence>
<dbReference type="InterPro" id="IPR016135">
    <property type="entry name" value="UBQ-conjugating_enzyme/RWD"/>
</dbReference>
<dbReference type="GO" id="GO:0061654">
    <property type="term" value="F:NEDD8 conjugating enzyme activity"/>
    <property type="evidence" value="ECO:0007669"/>
    <property type="project" value="UniProtKB-EC"/>
</dbReference>
<evidence type="ECO:0000313" key="17">
    <source>
        <dbReference type="Proteomes" id="UP000195602"/>
    </source>
</evidence>
<dbReference type="EMBL" id="LYUB02000018">
    <property type="protein sequence ID" value="OVF06751.1"/>
    <property type="molecule type" value="Genomic_DNA"/>
</dbReference>
<evidence type="ECO:0000256" key="4">
    <source>
        <dbReference type="ARBA" id="ARBA00022786"/>
    </source>
</evidence>
<feature type="compositionally biased region" description="Polar residues" evidence="14">
    <location>
        <begin position="7"/>
        <end position="24"/>
    </location>
</feature>
<evidence type="ECO:0000256" key="12">
    <source>
        <dbReference type="PROSITE-ProRule" id="PRU10133"/>
    </source>
</evidence>
<keyword evidence="2" id="KW-0808">Transferase</keyword>
<accession>A0AA91T082</accession>
<evidence type="ECO:0000256" key="11">
    <source>
        <dbReference type="ARBA" id="ARBA00044315"/>
    </source>
</evidence>
<organism evidence="16 17">
    <name type="scientific">Clavispora lusitaniae</name>
    <name type="common">Candida lusitaniae</name>
    <dbReference type="NCBI Taxonomy" id="36911"/>
    <lineage>
        <taxon>Eukaryota</taxon>
        <taxon>Fungi</taxon>
        <taxon>Dikarya</taxon>
        <taxon>Ascomycota</taxon>
        <taxon>Saccharomycotina</taxon>
        <taxon>Pichiomycetes</taxon>
        <taxon>Metschnikowiaceae</taxon>
        <taxon>Clavispora</taxon>
    </lineage>
</organism>
<dbReference type="PROSITE" id="PS00183">
    <property type="entry name" value="UBC_1"/>
    <property type="match status" value="1"/>
</dbReference>
<feature type="active site" description="Glycyl thioester intermediate" evidence="12">
    <location>
        <position position="109"/>
    </location>
</feature>
<dbReference type="KEGG" id="clus:A9F13_18g00638"/>
<keyword evidence="4 13" id="KW-0833">Ubl conjugation pathway</keyword>
<evidence type="ECO:0000259" key="15">
    <source>
        <dbReference type="PROSITE" id="PS50127"/>
    </source>
</evidence>
<keyword evidence="5 13" id="KW-0067">ATP-binding</keyword>
<dbReference type="InterPro" id="IPR000608">
    <property type="entry name" value="UBC"/>
</dbReference>
<name>A0AA91T082_CLALS</name>
<dbReference type="FunFam" id="3.10.110.10:FF:000005">
    <property type="entry name" value="NEDD8-conjugating enzyme Ubc12"/>
    <property type="match status" value="1"/>
</dbReference>
<evidence type="ECO:0000256" key="2">
    <source>
        <dbReference type="ARBA" id="ARBA00022679"/>
    </source>
</evidence>
<evidence type="ECO:0000256" key="14">
    <source>
        <dbReference type="SAM" id="MobiDB-lite"/>
    </source>
</evidence>
<protein>
    <recommendedName>
        <fullName evidence="9">NEDD8-conjugating enzyme UBC12</fullName>
        <ecNumber evidence="7">2.3.2.34</ecNumber>
    </recommendedName>
    <alternativeName>
        <fullName evidence="8">NEDD8-conjugating enzyme Ubc12</fullName>
    </alternativeName>
    <alternativeName>
        <fullName evidence="10">RUB1-conjugating enzyme</fullName>
    </alternativeName>
    <alternativeName>
        <fullName evidence="11">Ubiquitin carrier protein 12</fullName>
    </alternativeName>
</protein>
<keyword evidence="3 13" id="KW-0547">Nucleotide-binding</keyword>
<dbReference type="InterPro" id="IPR023313">
    <property type="entry name" value="UBQ-conjugating_AS"/>
</dbReference>
<dbReference type="EC" id="2.3.2.34" evidence="7"/>
<gene>
    <name evidence="16" type="ORF">A9F13_18g00638</name>
</gene>
<evidence type="ECO:0000256" key="10">
    <source>
        <dbReference type="ARBA" id="ARBA00044279"/>
    </source>
</evidence>
<dbReference type="Gene3D" id="3.10.110.10">
    <property type="entry name" value="Ubiquitin Conjugating Enzyme"/>
    <property type="match status" value="1"/>
</dbReference>
<evidence type="ECO:0000256" key="13">
    <source>
        <dbReference type="RuleBase" id="RU362109"/>
    </source>
</evidence>
<proteinExistence type="inferred from homology"/>
<evidence type="ECO:0000256" key="6">
    <source>
        <dbReference type="ARBA" id="ARBA00043698"/>
    </source>
</evidence>
<reference evidence="16 17" key="1">
    <citation type="submission" date="2017-04" db="EMBL/GenBank/DDBJ databases">
        <title>Draft genome of the yeast Clavispora lusitaniae type strain CBS 6936.</title>
        <authorList>
            <person name="Durrens P."/>
            <person name="Klopp C."/>
            <person name="Biteau N."/>
            <person name="Fitton-Ouhabi V."/>
            <person name="Dementhon K."/>
            <person name="Accoceberry I."/>
            <person name="Sherman D.J."/>
            <person name="Noel T."/>
        </authorList>
    </citation>
    <scope>NUCLEOTIDE SEQUENCE [LARGE SCALE GENOMIC DNA]</scope>
    <source>
        <strain evidence="16 17">CBS 6936</strain>
    </source>
</reference>
<sequence length="180" mass="20405">MLKIRQLQKQKQEQSSAPPSTQSKVSAAQIRLQKDITELELPASVKISFPNPSDLFHFDISIRPTEGYYKSGSFLFHVDISDDFPIDPPRIKCMQKIYHPNIDLEGNVCLNILREDWSPVLSLNSVLLGLNFLFLEPNPNDPLNKTAANVLVRSTPTFSKNVRSAMRGQYVDGETYDRVL</sequence>
<evidence type="ECO:0000256" key="1">
    <source>
        <dbReference type="ARBA" id="ARBA00005032"/>
    </source>
</evidence>
<comment type="similarity">
    <text evidence="13">Belongs to the ubiquitin-conjugating enzyme family.</text>
</comment>
<evidence type="ECO:0000256" key="3">
    <source>
        <dbReference type="ARBA" id="ARBA00022741"/>
    </source>
</evidence>
<dbReference type="AlphaFoldDB" id="A0AA91T082"/>
<dbReference type="Pfam" id="PF00179">
    <property type="entry name" value="UQ_con"/>
    <property type="match status" value="1"/>
</dbReference>
<dbReference type="GO" id="GO:0005524">
    <property type="term" value="F:ATP binding"/>
    <property type="evidence" value="ECO:0007669"/>
    <property type="project" value="UniProtKB-UniRule"/>
</dbReference>
<dbReference type="CDD" id="cd23794">
    <property type="entry name" value="UBCc_UBE2F_UBE2M"/>
    <property type="match status" value="1"/>
</dbReference>
<evidence type="ECO:0000256" key="8">
    <source>
        <dbReference type="ARBA" id="ARBA00044084"/>
    </source>
</evidence>
<comment type="caution">
    <text evidence="16">The sequence shown here is derived from an EMBL/GenBank/DDBJ whole genome shotgun (WGS) entry which is preliminary data.</text>
</comment>
<dbReference type="SMART" id="SM00212">
    <property type="entry name" value="UBCc"/>
    <property type="match status" value="1"/>
</dbReference>
<feature type="domain" description="UBC core" evidence="15">
    <location>
        <begin position="27"/>
        <end position="171"/>
    </location>
</feature>
<dbReference type="SUPFAM" id="SSF54495">
    <property type="entry name" value="UBC-like"/>
    <property type="match status" value="1"/>
</dbReference>
<feature type="region of interest" description="Disordered" evidence="14">
    <location>
        <begin position="1"/>
        <end position="24"/>
    </location>
</feature>
<dbReference type="PROSITE" id="PS50127">
    <property type="entry name" value="UBC_2"/>
    <property type="match status" value="1"/>
</dbReference>